<evidence type="ECO:0000313" key="2">
    <source>
        <dbReference type="Proteomes" id="UP000230760"/>
    </source>
</evidence>
<dbReference type="AlphaFoldDB" id="A0A2M7UYS0"/>
<comment type="caution">
    <text evidence="1">The sequence shown here is derived from an EMBL/GenBank/DDBJ whole genome shotgun (WGS) entry which is preliminary data.</text>
</comment>
<gene>
    <name evidence="1" type="ORF">COX90_01310</name>
</gene>
<evidence type="ECO:0000313" key="1">
    <source>
        <dbReference type="EMBL" id="PIZ89058.1"/>
    </source>
</evidence>
<protein>
    <submittedName>
        <fullName evidence="1">Uncharacterized protein</fullName>
    </submittedName>
</protein>
<accession>A0A2M7UYS0</accession>
<reference evidence="2" key="1">
    <citation type="submission" date="2017-09" db="EMBL/GenBank/DDBJ databases">
        <title>Depth-based differentiation of microbial function through sediment-hosted aquifers and enrichment of novel symbionts in the deep terrestrial subsurface.</title>
        <authorList>
            <person name="Probst A.J."/>
            <person name="Ladd B."/>
            <person name="Jarett J.K."/>
            <person name="Geller-Mcgrath D.E."/>
            <person name="Sieber C.M.K."/>
            <person name="Emerson J.B."/>
            <person name="Anantharaman K."/>
            <person name="Thomas B.C."/>
            <person name="Malmstrom R."/>
            <person name="Stieglmeier M."/>
            <person name="Klingl A."/>
            <person name="Woyke T."/>
            <person name="Ryan C.M."/>
            <person name="Banfield J.F."/>
        </authorList>
    </citation>
    <scope>NUCLEOTIDE SEQUENCE [LARGE SCALE GENOMIC DNA]</scope>
</reference>
<dbReference type="EMBL" id="PFPB01000026">
    <property type="protein sequence ID" value="PIZ89058.1"/>
    <property type="molecule type" value="Genomic_DNA"/>
</dbReference>
<proteinExistence type="predicted"/>
<sequence>MLFILKINKKIIMYQSLQRFLNKEQSSMVTSQKATKEEFLAEHNRLSPLNLQATIFLLSRFRIEKASIFKDDNWPIDKLRRPFLLWLTSLPSGEKKNIKKEKNMKPC</sequence>
<name>A0A2M7UYS0_9BACT</name>
<dbReference type="Proteomes" id="UP000230760">
    <property type="component" value="Unassembled WGS sequence"/>
</dbReference>
<organism evidence="1 2">
    <name type="scientific">Candidatus Nealsonbacteria bacterium CG_4_10_14_0_2_um_filter_38_17</name>
    <dbReference type="NCBI Taxonomy" id="1974680"/>
    <lineage>
        <taxon>Bacteria</taxon>
        <taxon>Candidatus Nealsoniibacteriota</taxon>
    </lineage>
</organism>